<evidence type="ECO:0000256" key="2">
    <source>
        <dbReference type="ARBA" id="ARBA00022679"/>
    </source>
</evidence>
<dbReference type="PANTHER" id="PTHR18895">
    <property type="entry name" value="HEMK METHYLTRANSFERASE"/>
    <property type="match status" value="1"/>
</dbReference>
<dbReference type="Gene3D" id="3.40.50.150">
    <property type="entry name" value="Vaccinia Virus protein VP39"/>
    <property type="match status" value="1"/>
</dbReference>
<name>A0A2A9NS53_9AGAR</name>
<dbReference type="CDD" id="cd02440">
    <property type="entry name" value="AdoMet_MTases"/>
    <property type="match status" value="1"/>
</dbReference>
<dbReference type="OrthoDB" id="269872at2759"/>
<evidence type="ECO:0000256" key="3">
    <source>
        <dbReference type="ARBA" id="ARBA00022691"/>
    </source>
</evidence>
<dbReference type="GO" id="GO:0008276">
    <property type="term" value="F:protein methyltransferase activity"/>
    <property type="evidence" value="ECO:0007669"/>
    <property type="project" value="InterPro"/>
</dbReference>
<gene>
    <name evidence="5" type="ORF">AMATHDRAFT_1051</name>
</gene>
<evidence type="ECO:0000313" key="6">
    <source>
        <dbReference type="Proteomes" id="UP000242287"/>
    </source>
</evidence>
<dbReference type="NCBIfam" id="TIGR00536">
    <property type="entry name" value="hemK_fam"/>
    <property type="match status" value="1"/>
</dbReference>
<proteinExistence type="predicted"/>
<dbReference type="InterPro" id="IPR004556">
    <property type="entry name" value="HemK-like"/>
</dbReference>
<dbReference type="SUPFAM" id="SSF53335">
    <property type="entry name" value="S-adenosyl-L-methionine-dependent methyltransferases"/>
    <property type="match status" value="1"/>
</dbReference>
<dbReference type="PANTHER" id="PTHR18895:SF74">
    <property type="entry name" value="MTRF1L RELEASE FACTOR GLUTAMINE METHYLTRANSFERASE"/>
    <property type="match status" value="1"/>
</dbReference>
<dbReference type="GO" id="GO:0005739">
    <property type="term" value="C:mitochondrion"/>
    <property type="evidence" value="ECO:0007669"/>
    <property type="project" value="TreeGrafter"/>
</dbReference>
<dbReference type="GO" id="GO:0032259">
    <property type="term" value="P:methylation"/>
    <property type="evidence" value="ECO:0007669"/>
    <property type="project" value="UniProtKB-KW"/>
</dbReference>
<dbReference type="AlphaFoldDB" id="A0A2A9NS53"/>
<protein>
    <recommendedName>
        <fullName evidence="4">Methyltransferase domain-containing protein</fullName>
    </recommendedName>
</protein>
<dbReference type="InterPro" id="IPR025714">
    <property type="entry name" value="Methyltranfer_dom"/>
</dbReference>
<accession>A0A2A9NS53</accession>
<dbReference type="Gene3D" id="1.10.8.10">
    <property type="entry name" value="DNA helicase RuvA subunit, C-terminal domain"/>
    <property type="match status" value="1"/>
</dbReference>
<keyword evidence="2" id="KW-0808">Transferase</keyword>
<dbReference type="EMBL" id="KZ301972">
    <property type="protein sequence ID" value="PFH53825.1"/>
    <property type="molecule type" value="Genomic_DNA"/>
</dbReference>
<dbReference type="STRING" id="703135.A0A2A9NS53"/>
<evidence type="ECO:0000259" key="4">
    <source>
        <dbReference type="Pfam" id="PF13847"/>
    </source>
</evidence>
<dbReference type="InterPro" id="IPR050320">
    <property type="entry name" value="N5-glutamine_MTase"/>
</dbReference>
<evidence type="ECO:0000313" key="5">
    <source>
        <dbReference type="EMBL" id="PFH53825.1"/>
    </source>
</evidence>
<keyword evidence="3" id="KW-0949">S-adenosyl-L-methionine</keyword>
<dbReference type="Proteomes" id="UP000242287">
    <property type="component" value="Unassembled WGS sequence"/>
</dbReference>
<sequence length="279" mass="30530">MSLSVLTASLAARIGHANARQEIIWLSNSLLSSPSSDASLASLIKRRLADEPLQYILGTQPFGPLNLLSRPPVLIPRPETEHWVINLSEYTRPSPLSPRRLLDLGTGSGCIPLLLCHLWPDASLRTIGLDISDHAIQLANDNAALCGTSGNSFKTVKASILDPGLSNNTELQPPFDIITSNPPYITWQDYLKLPRSVFAFEDPRALFGGPNGLDFYHAIARFISGQGILNSDAVVALEVGDGQAKNVERLIQQIGCIRHTEIWKDPWGKERTVIARTGR</sequence>
<reference evidence="5 6" key="1">
    <citation type="submission" date="2014-02" db="EMBL/GenBank/DDBJ databases">
        <title>Transposable element dynamics among asymbiotic and ectomycorrhizal Amanita fungi.</title>
        <authorList>
            <consortium name="DOE Joint Genome Institute"/>
            <person name="Hess J."/>
            <person name="Skrede I."/>
            <person name="Wolfe B."/>
            <person name="LaButti K."/>
            <person name="Ohm R.A."/>
            <person name="Grigoriev I.V."/>
            <person name="Pringle A."/>
        </authorList>
    </citation>
    <scope>NUCLEOTIDE SEQUENCE [LARGE SCALE GENOMIC DNA]</scope>
    <source>
        <strain evidence="5 6">SKay4041</strain>
    </source>
</reference>
<feature type="domain" description="Methyltransferase" evidence="4">
    <location>
        <begin position="100"/>
        <end position="249"/>
    </location>
</feature>
<dbReference type="InterPro" id="IPR029063">
    <property type="entry name" value="SAM-dependent_MTases_sf"/>
</dbReference>
<organism evidence="5 6">
    <name type="scientific">Amanita thiersii Skay4041</name>
    <dbReference type="NCBI Taxonomy" id="703135"/>
    <lineage>
        <taxon>Eukaryota</taxon>
        <taxon>Fungi</taxon>
        <taxon>Dikarya</taxon>
        <taxon>Basidiomycota</taxon>
        <taxon>Agaricomycotina</taxon>
        <taxon>Agaricomycetes</taxon>
        <taxon>Agaricomycetidae</taxon>
        <taxon>Agaricales</taxon>
        <taxon>Pluteineae</taxon>
        <taxon>Amanitaceae</taxon>
        <taxon>Amanita</taxon>
    </lineage>
</organism>
<keyword evidence="1" id="KW-0489">Methyltransferase</keyword>
<dbReference type="Pfam" id="PF13847">
    <property type="entry name" value="Methyltransf_31"/>
    <property type="match status" value="1"/>
</dbReference>
<keyword evidence="6" id="KW-1185">Reference proteome</keyword>
<evidence type="ECO:0000256" key="1">
    <source>
        <dbReference type="ARBA" id="ARBA00022603"/>
    </source>
</evidence>